<proteinExistence type="inferred from homology"/>
<comment type="similarity">
    <text evidence="2">Belongs to the ORC4 family.</text>
</comment>
<dbReference type="InterPro" id="IPR016527">
    <property type="entry name" value="ORC4"/>
</dbReference>
<accession>G8Y7P9</accession>
<reference evidence="11" key="2">
    <citation type="journal article" date="2012" name="G3 (Bethesda)">
        <title>Pichia sorbitophila, an interspecies yeast hybrid reveals early steps of genome resolution following polyploidization.</title>
        <authorList>
            <person name="Leh Louis V."/>
            <person name="Despons L."/>
            <person name="Friedrich A."/>
            <person name="Martin T."/>
            <person name="Durrens P."/>
            <person name="Casaregola S."/>
            <person name="Neuveglise C."/>
            <person name="Fairhead C."/>
            <person name="Marck C."/>
            <person name="Cruz J.A."/>
            <person name="Straub M.L."/>
            <person name="Kugler V."/>
            <person name="Sacerdot C."/>
            <person name="Uzunov Z."/>
            <person name="Thierry A."/>
            <person name="Weiss S."/>
            <person name="Bleykasten C."/>
            <person name="De Montigny J."/>
            <person name="Jacques N."/>
            <person name="Jung P."/>
            <person name="Lemaire M."/>
            <person name="Mallet S."/>
            <person name="Morel G."/>
            <person name="Richard G.F."/>
            <person name="Sarkar A."/>
            <person name="Savel G."/>
            <person name="Schacherer J."/>
            <person name="Seret M.L."/>
            <person name="Talla E."/>
            <person name="Samson G."/>
            <person name="Jubin C."/>
            <person name="Poulain J."/>
            <person name="Vacherie B."/>
            <person name="Barbe V."/>
            <person name="Pelletier E."/>
            <person name="Sherman D.J."/>
            <person name="Westhof E."/>
            <person name="Weissenbach J."/>
            <person name="Baret P.V."/>
            <person name="Wincker P."/>
            <person name="Gaillardin C."/>
            <person name="Dujon B."/>
            <person name="Souciet J.L."/>
        </authorList>
    </citation>
    <scope>NUCLEOTIDE SEQUENCE [LARGE SCALE GENOMIC DNA]</scope>
    <source>
        <strain evidence="11">ATCC MYA-4447 / BCRC 22081 / CBS 7064 / NBRC 10061 / NRRL Y-12695</strain>
    </source>
</reference>
<dbReference type="InterPro" id="IPR041664">
    <property type="entry name" value="AAA_16"/>
</dbReference>
<dbReference type="EMBL" id="FO082049">
    <property type="protein sequence ID" value="CCE83598.1"/>
    <property type="molecule type" value="Genomic_DNA"/>
</dbReference>
<feature type="region of interest" description="Disordered" evidence="7">
    <location>
        <begin position="137"/>
        <end position="156"/>
    </location>
</feature>
<evidence type="ECO:0000313" key="11">
    <source>
        <dbReference type="Proteomes" id="UP000005222"/>
    </source>
</evidence>
<name>G8Y7P9_PICSO</name>
<feature type="region of interest" description="Disordered" evidence="7">
    <location>
        <begin position="45"/>
        <end position="122"/>
    </location>
</feature>
<dbReference type="FunFam" id="3.40.50.300:FF:001499">
    <property type="entry name" value="Origin recognition complex subunit 4, putative"/>
    <property type="match status" value="1"/>
</dbReference>
<dbReference type="SMART" id="SM00382">
    <property type="entry name" value="AAA"/>
    <property type="match status" value="1"/>
</dbReference>
<evidence type="ECO:0000256" key="4">
    <source>
        <dbReference type="ARBA" id="ARBA00022705"/>
    </source>
</evidence>
<dbReference type="PANTHER" id="PTHR12087">
    <property type="entry name" value="ORIGIN RECOGNITION COMPLEX SUBUNIT 4"/>
    <property type="match status" value="1"/>
</dbReference>
<comment type="subcellular location">
    <subcellularLocation>
        <location evidence="1">Nucleus</location>
    </subcellularLocation>
</comment>
<dbReference type="PANTHER" id="PTHR12087:SF0">
    <property type="entry name" value="ORIGIN RECOGNITION COMPLEX SUBUNIT 4"/>
    <property type="match status" value="1"/>
</dbReference>
<evidence type="ECO:0000313" key="9">
    <source>
        <dbReference type="EMBL" id="CCE83598.1"/>
    </source>
</evidence>
<dbReference type="FunCoup" id="G8Y7P9">
    <property type="interactions" value="1244"/>
</dbReference>
<dbReference type="OrthoDB" id="343623at2759"/>
<evidence type="ECO:0000256" key="5">
    <source>
        <dbReference type="ARBA" id="ARBA00023125"/>
    </source>
</evidence>
<dbReference type="Proteomes" id="UP000005222">
    <property type="component" value="Chromosome K"/>
</dbReference>
<evidence type="ECO:0000256" key="3">
    <source>
        <dbReference type="ARBA" id="ARBA00019083"/>
    </source>
</evidence>
<evidence type="ECO:0000313" key="10">
    <source>
        <dbReference type="EMBL" id="CCE84629.1"/>
    </source>
</evidence>
<keyword evidence="5" id="KW-0238">DNA-binding</keyword>
<protein>
    <recommendedName>
        <fullName evidence="3">Origin recognition complex subunit 4</fullName>
    </recommendedName>
</protein>
<dbReference type="Gene3D" id="3.40.50.300">
    <property type="entry name" value="P-loop containing nucleotide triphosphate hydrolases"/>
    <property type="match status" value="1"/>
</dbReference>
<evidence type="ECO:0000259" key="8">
    <source>
        <dbReference type="SMART" id="SM00382"/>
    </source>
</evidence>
<sequence length="657" mass="74700">MERSNNIELDFEGEFTPIKSLSAEEIKHDRLIKSLQQQRKLQRLESLDSSEVSGATIEAEPPARKYYKNHSKTKQSLSETTQREDQEPINTDAAIAEEVSKNTFGQNSNNEDEEAKKRKMRSQKLKHLKLLNIAPETGPAYTEHDSGAGISESSKESDVTSEFSHYRAQSSDVDFVKRLILSQLSNKPQNFRNIRLSPILAEKAEEMLRMLDHTVSDREGHSSLLIGPRGSGKTAIIEHALSYLERKYPDQFICIRLSAHIHSDDSVALRDIARQLDFYTKKISQQHGTSDEGKEDDDALKAESTNKFEQRSISDTFSNILSILDRSGSESHSDQDTEKDMSIIFIVDEFDKFTTGHKQTLLYNLFDLSQNSKIPVSVIGVSSKITARELLEKRVRSRFSQRLILINKPSTIDDFWQNARLNLTIDPQSFSTLQDPEYGKLWNKYIDSLYSRPTNLLKLVYQNYYTVKNFKDFNNSCFYAIAQISPRQPFPSDTSFLVYARNQSPNNTPAVIEALSDLEAFLIIAAARWIEKSSISALNFPIAYNEYVEMMKAYNASYTTSNSSSIISNNVLSNLQITQKIWPAKVMRNCWESLYKLGLLLDYGAITTNAEGQIIATSNSNKNILIEESKMVQLDITLNELNHLFSDSNIFKSLSKL</sequence>
<gene>
    <name evidence="10" type="primary">Piso0_004181</name>
    <name evidence="9" type="ORF">GNLVRS01_PISO0K11230g</name>
    <name evidence="10" type="ORF">GNLVRS01_PISO0L11231g</name>
</gene>
<dbReference type="Pfam" id="PF13191">
    <property type="entry name" value="AAA_16"/>
    <property type="match status" value="1"/>
</dbReference>
<dbReference type="InParanoid" id="G8Y7P9"/>
<dbReference type="eggNOG" id="KOG2228">
    <property type="taxonomic scope" value="Eukaryota"/>
</dbReference>
<dbReference type="GO" id="GO:0003688">
    <property type="term" value="F:DNA replication origin binding"/>
    <property type="evidence" value="ECO:0007669"/>
    <property type="project" value="TreeGrafter"/>
</dbReference>
<dbReference type="GO" id="GO:0006270">
    <property type="term" value="P:DNA replication initiation"/>
    <property type="evidence" value="ECO:0007669"/>
    <property type="project" value="TreeGrafter"/>
</dbReference>
<dbReference type="InterPro" id="IPR027417">
    <property type="entry name" value="P-loop_NTPase"/>
</dbReference>
<organism evidence="10 11">
    <name type="scientific">Pichia sorbitophila (strain ATCC MYA-4447 / BCRC 22081 / CBS 7064 / NBRC 10061 / NRRL Y-12695)</name>
    <name type="common">Hybrid yeast</name>
    <dbReference type="NCBI Taxonomy" id="559304"/>
    <lineage>
        <taxon>Eukaryota</taxon>
        <taxon>Fungi</taxon>
        <taxon>Dikarya</taxon>
        <taxon>Ascomycota</taxon>
        <taxon>Saccharomycotina</taxon>
        <taxon>Pichiomycetes</taxon>
        <taxon>Debaryomycetaceae</taxon>
        <taxon>Millerozyma</taxon>
    </lineage>
</organism>
<evidence type="ECO:0000256" key="1">
    <source>
        <dbReference type="ARBA" id="ARBA00004123"/>
    </source>
</evidence>
<evidence type="ECO:0000256" key="2">
    <source>
        <dbReference type="ARBA" id="ARBA00005334"/>
    </source>
</evidence>
<dbReference type="InterPro" id="IPR003593">
    <property type="entry name" value="AAA+_ATPase"/>
</dbReference>
<feature type="region of interest" description="Disordered" evidence="7">
    <location>
        <begin position="284"/>
        <end position="306"/>
    </location>
</feature>
<dbReference type="HOGENOM" id="CLU_007115_4_0_1"/>
<dbReference type="EMBL" id="FO082048">
    <property type="protein sequence ID" value="CCE84629.1"/>
    <property type="molecule type" value="Genomic_DNA"/>
</dbReference>
<dbReference type="GO" id="GO:0005664">
    <property type="term" value="C:nuclear origin of replication recognition complex"/>
    <property type="evidence" value="ECO:0007669"/>
    <property type="project" value="TreeGrafter"/>
</dbReference>
<keyword evidence="6" id="KW-0539">Nucleus</keyword>
<dbReference type="AlphaFoldDB" id="G8Y7P9"/>
<dbReference type="SUPFAM" id="SSF52540">
    <property type="entry name" value="P-loop containing nucleoside triphosphate hydrolases"/>
    <property type="match status" value="1"/>
</dbReference>
<evidence type="ECO:0000256" key="7">
    <source>
        <dbReference type="SAM" id="MobiDB-lite"/>
    </source>
</evidence>
<dbReference type="Proteomes" id="UP000005222">
    <property type="component" value="Chromosome L"/>
</dbReference>
<keyword evidence="11" id="KW-1185">Reference proteome</keyword>
<dbReference type="STRING" id="559304.G8Y7P9"/>
<keyword evidence="4" id="KW-0235">DNA replication</keyword>
<dbReference type="Pfam" id="PF14629">
    <property type="entry name" value="ORC4_C"/>
    <property type="match status" value="1"/>
</dbReference>
<evidence type="ECO:0000256" key="6">
    <source>
        <dbReference type="ARBA" id="ARBA00023242"/>
    </source>
</evidence>
<reference evidence="10" key="1">
    <citation type="submission" date="2011-10" db="EMBL/GenBank/DDBJ databases">
        <authorList>
            <person name="Genoscope - CEA"/>
        </authorList>
    </citation>
    <scope>NUCLEOTIDE SEQUENCE</scope>
</reference>
<dbReference type="InterPro" id="IPR032705">
    <property type="entry name" value="ORC4_C"/>
</dbReference>
<feature type="domain" description="AAA+ ATPase" evidence="8">
    <location>
        <begin position="219"/>
        <end position="409"/>
    </location>
</feature>